<dbReference type="Pfam" id="PF05899">
    <property type="entry name" value="Cupin_3"/>
    <property type="match status" value="1"/>
</dbReference>
<dbReference type="InterPro" id="IPR011051">
    <property type="entry name" value="RmlC_Cupin_sf"/>
</dbReference>
<evidence type="ECO:0000313" key="3">
    <source>
        <dbReference type="Proteomes" id="UP000295371"/>
    </source>
</evidence>
<protein>
    <recommendedName>
        <fullName evidence="1">(S)-ureidoglycine aminohydrolase cupin domain-containing protein</fullName>
    </recommendedName>
</protein>
<dbReference type="PANTHER" id="PTHR40943:SF1">
    <property type="entry name" value="CYTOPLASMIC PROTEIN"/>
    <property type="match status" value="1"/>
</dbReference>
<reference evidence="2 3" key="1">
    <citation type="submission" date="2019-03" db="EMBL/GenBank/DDBJ databases">
        <title>Genomic Encyclopedia of Archaeal and Bacterial Type Strains, Phase II (KMG-II): from individual species to whole genera.</title>
        <authorList>
            <person name="Goeker M."/>
        </authorList>
    </citation>
    <scope>NUCLEOTIDE SEQUENCE [LARGE SCALE GENOMIC DNA]</scope>
    <source>
        <strain evidence="2 3">DSM 24323</strain>
    </source>
</reference>
<dbReference type="EMBL" id="SOAW01000001">
    <property type="protein sequence ID" value="TDT33442.1"/>
    <property type="molecule type" value="Genomic_DNA"/>
</dbReference>
<dbReference type="InterPro" id="IPR008579">
    <property type="entry name" value="UGlyAH_Cupin_dom"/>
</dbReference>
<accession>A0A4R7J7L4</accession>
<dbReference type="RefSeq" id="WP_133753953.1">
    <property type="nucleotide sequence ID" value="NZ_CP171129.1"/>
</dbReference>
<dbReference type="InterPro" id="IPR014710">
    <property type="entry name" value="RmlC-like_jellyroll"/>
</dbReference>
<comment type="caution">
    <text evidence="2">The sequence shown here is derived from an EMBL/GenBank/DDBJ whole genome shotgun (WGS) entry which is preliminary data.</text>
</comment>
<gene>
    <name evidence="2" type="ORF">CLV29_1056</name>
</gene>
<sequence>MSELAAGQGVDASDVALQHTAVEDWQRVTGDPTTASAPLGSLGELEIGLWEMSGGTMRDVEADEFFVVLTGAGVIDFDDPGLPPLQIGPGSVVRLADGMHTTWTITDGPLRKLYLT</sequence>
<proteinExistence type="predicted"/>
<dbReference type="Gene3D" id="2.60.120.10">
    <property type="entry name" value="Jelly Rolls"/>
    <property type="match status" value="1"/>
</dbReference>
<feature type="domain" description="(S)-ureidoglycine aminohydrolase cupin" evidence="1">
    <location>
        <begin position="41"/>
        <end position="114"/>
    </location>
</feature>
<evidence type="ECO:0000259" key="1">
    <source>
        <dbReference type="Pfam" id="PF05899"/>
    </source>
</evidence>
<dbReference type="SUPFAM" id="SSF51182">
    <property type="entry name" value="RmlC-like cupins"/>
    <property type="match status" value="1"/>
</dbReference>
<organism evidence="2 3">
    <name type="scientific">Naumannella halotolerans</name>
    <dbReference type="NCBI Taxonomy" id="993414"/>
    <lineage>
        <taxon>Bacteria</taxon>
        <taxon>Bacillati</taxon>
        <taxon>Actinomycetota</taxon>
        <taxon>Actinomycetes</taxon>
        <taxon>Propionibacteriales</taxon>
        <taxon>Propionibacteriaceae</taxon>
        <taxon>Naumannella</taxon>
    </lineage>
</organism>
<dbReference type="Proteomes" id="UP000295371">
    <property type="component" value="Unassembled WGS sequence"/>
</dbReference>
<dbReference type="AlphaFoldDB" id="A0A4R7J7L4"/>
<dbReference type="PANTHER" id="PTHR40943">
    <property type="entry name" value="CYTOPLASMIC PROTEIN-RELATED"/>
    <property type="match status" value="1"/>
</dbReference>
<evidence type="ECO:0000313" key="2">
    <source>
        <dbReference type="EMBL" id="TDT33442.1"/>
    </source>
</evidence>
<dbReference type="OrthoDB" id="9799053at2"/>
<keyword evidence="3" id="KW-1185">Reference proteome</keyword>
<name>A0A4R7J7L4_9ACTN</name>